<dbReference type="SUPFAM" id="SSF53098">
    <property type="entry name" value="Ribonuclease H-like"/>
    <property type="match status" value="1"/>
</dbReference>
<feature type="domain" description="Integrase catalytic" evidence="1">
    <location>
        <begin position="1"/>
        <end position="101"/>
    </location>
</feature>
<dbReference type="PANTHER" id="PTHR46148:SF60">
    <property type="entry name" value="CHROMO DOMAIN-CONTAINING PROTEIN"/>
    <property type="match status" value="1"/>
</dbReference>
<dbReference type="InterPro" id="IPR012337">
    <property type="entry name" value="RNaseH-like_sf"/>
</dbReference>
<organism evidence="2 3">
    <name type="scientific">Apostasia shenzhenica</name>
    <dbReference type="NCBI Taxonomy" id="1088818"/>
    <lineage>
        <taxon>Eukaryota</taxon>
        <taxon>Viridiplantae</taxon>
        <taxon>Streptophyta</taxon>
        <taxon>Embryophyta</taxon>
        <taxon>Tracheophyta</taxon>
        <taxon>Spermatophyta</taxon>
        <taxon>Magnoliopsida</taxon>
        <taxon>Liliopsida</taxon>
        <taxon>Asparagales</taxon>
        <taxon>Orchidaceae</taxon>
        <taxon>Apostasioideae</taxon>
        <taxon>Apostasia</taxon>
    </lineage>
</organism>
<dbReference type="InterPro" id="IPR036397">
    <property type="entry name" value="RNaseH_sf"/>
</dbReference>
<dbReference type="PANTHER" id="PTHR46148">
    <property type="entry name" value="CHROMO DOMAIN-CONTAINING PROTEIN"/>
    <property type="match status" value="1"/>
</dbReference>
<evidence type="ECO:0000313" key="2">
    <source>
        <dbReference type="EMBL" id="PKA61610.1"/>
    </source>
</evidence>
<dbReference type="Proteomes" id="UP000236161">
    <property type="component" value="Unassembled WGS sequence"/>
</dbReference>
<dbReference type="InterPro" id="IPR001584">
    <property type="entry name" value="Integrase_cat-core"/>
</dbReference>
<accession>A0A2I0B1D8</accession>
<protein>
    <recommendedName>
        <fullName evidence="1">Integrase catalytic domain-containing protein</fullName>
    </recommendedName>
</protein>
<gene>
    <name evidence="2" type="ORF">AXF42_Ash018223</name>
</gene>
<evidence type="ECO:0000259" key="1">
    <source>
        <dbReference type="PROSITE" id="PS50994"/>
    </source>
</evidence>
<dbReference type="PROSITE" id="PS50994">
    <property type="entry name" value="INTEGRASE"/>
    <property type="match status" value="1"/>
</dbReference>
<dbReference type="OrthoDB" id="779927at2759"/>
<dbReference type="Gene3D" id="3.30.420.10">
    <property type="entry name" value="Ribonuclease H-like superfamily/Ribonuclease H"/>
    <property type="match status" value="1"/>
</dbReference>
<reference evidence="2 3" key="1">
    <citation type="journal article" date="2017" name="Nature">
        <title>The Apostasia genome and the evolution of orchids.</title>
        <authorList>
            <person name="Zhang G.Q."/>
            <person name="Liu K.W."/>
            <person name="Li Z."/>
            <person name="Lohaus R."/>
            <person name="Hsiao Y.Y."/>
            <person name="Niu S.C."/>
            <person name="Wang J.Y."/>
            <person name="Lin Y.C."/>
            <person name="Xu Q."/>
            <person name="Chen L.J."/>
            <person name="Yoshida K."/>
            <person name="Fujiwara S."/>
            <person name="Wang Z.W."/>
            <person name="Zhang Y.Q."/>
            <person name="Mitsuda N."/>
            <person name="Wang M."/>
            <person name="Liu G.H."/>
            <person name="Pecoraro L."/>
            <person name="Huang H.X."/>
            <person name="Xiao X.J."/>
            <person name="Lin M."/>
            <person name="Wu X.Y."/>
            <person name="Wu W.L."/>
            <person name="Chen Y.Y."/>
            <person name="Chang S.B."/>
            <person name="Sakamoto S."/>
            <person name="Ohme-Takagi M."/>
            <person name="Yagi M."/>
            <person name="Zeng S.J."/>
            <person name="Shen C.Y."/>
            <person name="Yeh C.M."/>
            <person name="Luo Y.B."/>
            <person name="Tsai W.C."/>
            <person name="Van de Peer Y."/>
            <person name="Liu Z.J."/>
        </authorList>
    </citation>
    <scope>NUCLEOTIDE SEQUENCE [LARGE SCALE GENOMIC DNA]</scope>
    <source>
        <strain evidence="3">cv. Shenzhen</strain>
        <tissue evidence="2">Stem</tissue>
    </source>
</reference>
<dbReference type="InterPro" id="IPR016197">
    <property type="entry name" value="Chromo-like_dom_sf"/>
</dbReference>
<proteinExistence type="predicted"/>
<dbReference type="GO" id="GO:0015074">
    <property type="term" value="P:DNA integration"/>
    <property type="evidence" value="ECO:0007669"/>
    <property type="project" value="InterPro"/>
</dbReference>
<sequence length="298" mass="35206">MGYHLLLYQIEIQSLLLNFGRFWQKVHQAFGTKLKFSTTFHPQTDGQTERTIQTLEDLLRLCVLDFGGGWETYIPLIEFAYNNSYQSSIEMAPYEALYGRKYQSPLCWYEGESRAILGPQLVDEITEKIKFIREKLWTVQDRQKKYYDARHKKIEFEVGDQVFLKVSPMKGVVRFGKAGKLKPRYIGPFPIIERVGAVAYRLLLPFELEGIHDVFHISMLRKYVPHPAQVVQFDPKQMKIKPNLSYKEEPIRILARDVRRLRNKEIPMIKVLWSNQTEKEATWESENKMKKFYPDLFA</sequence>
<dbReference type="EMBL" id="KZ451928">
    <property type="protein sequence ID" value="PKA61610.1"/>
    <property type="molecule type" value="Genomic_DNA"/>
</dbReference>
<name>A0A2I0B1D8_9ASPA</name>
<dbReference type="GO" id="GO:0003676">
    <property type="term" value="F:nucleic acid binding"/>
    <property type="evidence" value="ECO:0007669"/>
    <property type="project" value="InterPro"/>
</dbReference>
<keyword evidence="3" id="KW-1185">Reference proteome</keyword>
<dbReference type="Pfam" id="PF24626">
    <property type="entry name" value="SH3_Tf2-1"/>
    <property type="match status" value="1"/>
</dbReference>
<dbReference type="SUPFAM" id="SSF54160">
    <property type="entry name" value="Chromo domain-like"/>
    <property type="match status" value="1"/>
</dbReference>
<evidence type="ECO:0000313" key="3">
    <source>
        <dbReference type="Proteomes" id="UP000236161"/>
    </source>
</evidence>
<dbReference type="InterPro" id="IPR056924">
    <property type="entry name" value="SH3_Tf2-1"/>
</dbReference>
<dbReference type="AlphaFoldDB" id="A0A2I0B1D8"/>